<reference evidence="2 3" key="1">
    <citation type="journal article" date="2016" name="BMC Genomics">
        <title>Consensus pan-genome assembly of the specialised wine bacterium Oenococcus oeni.</title>
        <authorList>
            <person name="Sternes P.R."/>
            <person name="Borneman A.R."/>
        </authorList>
    </citation>
    <scope>NUCLEOTIDE SEQUENCE [LARGE SCALE GENOMIC DNA]</scope>
    <source>
        <strain evidence="2 3">AWRIB661</strain>
    </source>
</reference>
<proteinExistence type="predicted"/>
<evidence type="ECO:0000313" key="3">
    <source>
        <dbReference type="Proteomes" id="UP000181728"/>
    </source>
</evidence>
<dbReference type="EMBL" id="MLOK01000009">
    <property type="protein sequence ID" value="OIM22153.1"/>
    <property type="molecule type" value="Genomic_DNA"/>
</dbReference>
<dbReference type="Proteomes" id="UP000181728">
    <property type="component" value="Unassembled WGS sequence"/>
</dbReference>
<dbReference type="InterPro" id="IPR025272">
    <property type="entry name" value="SocA_Panacea"/>
</dbReference>
<sequence length="170" mass="19900">MSYFFKSKNDAVIYLLRHLKNITPIKIQKGLYFLWAYYSATYGNIDYQTDSEFNEEEKYPQYLFEPAFEAWKYGPVDKTVYHEYKDGKFDGFSGKEPNISIKNKSNIHQIKSFLDDLIKNIDSVDDFGLVARSHQDKAWSKAFDGQRDVPIDAAKIKRDYVGYVEKSSQI</sequence>
<dbReference type="Pfam" id="PF13274">
    <property type="entry name" value="SocA_Panacea"/>
    <property type="match status" value="1"/>
</dbReference>
<comment type="caution">
    <text evidence="2">The sequence shown here is derived from an EMBL/GenBank/DDBJ whole genome shotgun (WGS) entry which is preliminary data.</text>
</comment>
<name>A0A6N4A9C3_OENOE</name>
<dbReference type="AlphaFoldDB" id="A0A6N4A9C3"/>
<gene>
    <name evidence="2" type="ORF">ATX59_00555</name>
</gene>
<organism evidence="2 3">
    <name type="scientific">Oenococcus oeni</name>
    <name type="common">Leuconostoc oenos</name>
    <dbReference type="NCBI Taxonomy" id="1247"/>
    <lineage>
        <taxon>Bacteria</taxon>
        <taxon>Bacillati</taxon>
        <taxon>Bacillota</taxon>
        <taxon>Bacilli</taxon>
        <taxon>Lactobacillales</taxon>
        <taxon>Lactobacillaceae</taxon>
        <taxon>Oenococcus</taxon>
    </lineage>
</organism>
<protein>
    <recommendedName>
        <fullName evidence="1">Antitoxin SocA-like Panacea domain-containing protein</fullName>
    </recommendedName>
</protein>
<evidence type="ECO:0000313" key="2">
    <source>
        <dbReference type="EMBL" id="OIM22153.1"/>
    </source>
</evidence>
<accession>A0A6N4A9C3</accession>
<feature type="domain" description="Antitoxin SocA-like Panacea" evidence="1">
    <location>
        <begin position="57"/>
        <end position="139"/>
    </location>
</feature>
<evidence type="ECO:0000259" key="1">
    <source>
        <dbReference type="Pfam" id="PF13274"/>
    </source>
</evidence>